<protein>
    <submittedName>
        <fullName evidence="4">Zinc finger protein 410</fullName>
    </submittedName>
</protein>
<sequence>MLSDELESKPELLVQFVQNTSIPLGQGLVESEAKDITCLSLLPVTETSECSRLMLPDEAPNHVNSSKEVPSSAVLRSLQVNVGPDGEETRAQTVQKSPEFLTTPESPSLLQDLQPSDSTSFILLNLTRAGLGSSAEHFVFVQDETEDSGPDFLSAENTDSSIPWFLRVQELAHDSLIAATRAQLAKSAKTGSNGTISPEMIRGAETAFDQLRMGLWRCRTSSCSCFSEGTLCLWQDQGENVHLGSGDGQPKDSGPLPHTEKKLKCTVEGCERTFVWPAHFKYHLKTHRNERSFICPAEGCGKSFYVLQRLKVHMRTHNGEKPFMCHESGCGKQFTTAGNLKNHRRIHTGEKPFLCEAQGCGRSFAEYSSLRKHLVVHSGEKPHQCQVCGKTFSQSGSRNVHMRKHHLQLGTTGSQEQDQTAEPLMGSSLLEEASVPNKNLVSMSSQSSLGGEPLNLPNTNSILGVDDEVLTERSSQPLSSVTDVTHHLVTMQSGRQSYEVSVLTAVNPQELLNQGDLTERQT</sequence>
<evidence type="ECO:0000256" key="1">
    <source>
        <dbReference type="PROSITE-ProRule" id="PRU00042"/>
    </source>
</evidence>
<evidence type="ECO:0000259" key="3">
    <source>
        <dbReference type="PROSITE" id="PS50157"/>
    </source>
</evidence>
<reference evidence="4 5" key="1">
    <citation type="submission" date="2024-08" db="EMBL/GenBank/DDBJ databases">
        <title>The draft genome of Apodemus speciosus.</title>
        <authorList>
            <person name="Nabeshima K."/>
            <person name="Suzuki S."/>
            <person name="Onuma M."/>
        </authorList>
    </citation>
    <scope>NUCLEOTIDE SEQUENCE [LARGE SCALE GENOMIC DNA]</scope>
    <source>
        <strain evidence="4">IB14-021</strain>
    </source>
</reference>
<gene>
    <name evidence="4" type="ORF">APTSU1_001285700</name>
</gene>
<feature type="region of interest" description="Disordered" evidence="2">
    <location>
        <begin position="83"/>
        <end position="111"/>
    </location>
</feature>
<dbReference type="InterPro" id="IPR036236">
    <property type="entry name" value="Znf_C2H2_sf"/>
</dbReference>
<evidence type="ECO:0000313" key="5">
    <source>
        <dbReference type="Proteomes" id="UP001623349"/>
    </source>
</evidence>
<keyword evidence="5" id="KW-1185">Reference proteome</keyword>
<dbReference type="SUPFAM" id="SSF57667">
    <property type="entry name" value="beta-beta-alpha zinc fingers"/>
    <property type="match status" value="3"/>
</dbReference>
<dbReference type="PROSITE" id="PS00028">
    <property type="entry name" value="ZINC_FINGER_C2H2_1"/>
    <property type="match status" value="4"/>
</dbReference>
<comment type="caution">
    <text evidence="4">The sequence shown here is derived from an EMBL/GenBank/DDBJ whole genome shotgun (WGS) entry which is preliminary data.</text>
</comment>
<dbReference type="SMART" id="SM00355">
    <property type="entry name" value="ZnF_C2H2"/>
    <property type="match status" value="5"/>
</dbReference>
<dbReference type="PROSITE" id="PS50157">
    <property type="entry name" value="ZINC_FINGER_C2H2_2"/>
    <property type="match status" value="5"/>
</dbReference>
<name>A0ABQ0FEE9_APOSI</name>
<accession>A0ABQ0FEE9</accession>
<dbReference type="InterPro" id="IPR051061">
    <property type="entry name" value="Zinc_finger_trans_reg"/>
</dbReference>
<keyword evidence="1" id="KW-0479">Metal-binding</keyword>
<dbReference type="Gene3D" id="3.30.160.60">
    <property type="entry name" value="Classic Zinc Finger"/>
    <property type="match status" value="5"/>
</dbReference>
<keyword evidence="1" id="KW-0863">Zinc-finger</keyword>
<keyword evidence="1" id="KW-0862">Zinc</keyword>
<feature type="domain" description="C2H2-type" evidence="3">
    <location>
        <begin position="323"/>
        <end position="352"/>
    </location>
</feature>
<evidence type="ECO:0000256" key="2">
    <source>
        <dbReference type="SAM" id="MobiDB-lite"/>
    </source>
</evidence>
<dbReference type="PANTHER" id="PTHR46179">
    <property type="entry name" value="ZINC FINGER PROTEIN"/>
    <property type="match status" value="1"/>
</dbReference>
<feature type="domain" description="C2H2-type" evidence="3">
    <location>
        <begin position="353"/>
        <end position="382"/>
    </location>
</feature>
<feature type="domain" description="C2H2-type" evidence="3">
    <location>
        <begin position="293"/>
        <end position="322"/>
    </location>
</feature>
<feature type="domain" description="C2H2-type" evidence="3">
    <location>
        <begin position="383"/>
        <end position="405"/>
    </location>
</feature>
<dbReference type="InterPro" id="IPR013087">
    <property type="entry name" value="Znf_C2H2_type"/>
</dbReference>
<feature type="domain" description="C2H2-type" evidence="3">
    <location>
        <begin position="263"/>
        <end position="292"/>
    </location>
</feature>
<organism evidence="4 5">
    <name type="scientific">Apodemus speciosus</name>
    <name type="common">Large Japanese field mouse</name>
    <dbReference type="NCBI Taxonomy" id="105296"/>
    <lineage>
        <taxon>Eukaryota</taxon>
        <taxon>Metazoa</taxon>
        <taxon>Chordata</taxon>
        <taxon>Craniata</taxon>
        <taxon>Vertebrata</taxon>
        <taxon>Euteleostomi</taxon>
        <taxon>Mammalia</taxon>
        <taxon>Eutheria</taxon>
        <taxon>Euarchontoglires</taxon>
        <taxon>Glires</taxon>
        <taxon>Rodentia</taxon>
        <taxon>Myomorpha</taxon>
        <taxon>Muroidea</taxon>
        <taxon>Muridae</taxon>
        <taxon>Murinae</taxon>
        <taxon>Apodemus</taxon>
    </lineage>
</organism>
<dbReference type="Proteomes" id="UP001623349">
    <property type="component" value="Unassembled WGS sequence"/>
</dbReference>
<dbReference type="EMBL" id="BAAFST010000012">
    <property type="protein sequence ID" value="GAB1297621.1"/>
    <property type="molecule type" value="Genomic_DNA"/>
</dbReference>
<dbReference type="PANTHER" id="PTHR46179:SF3">
    <property type="entry name" value="ZINC FINGER PROTEIN 410"/>
    <property type="match status" value="1"/>
</dbReference>
<evidence type="ECO:0000313" key="4">
    <source>
        <dbReference type="EMBL" id="GAB1297621.1"/>
    </source>
</evidence>
<dbReference type="Pfam" id="PF00096">
    <property type="entry name" value="zf-C2H2"/>
    <property type="match status" value="4"/>
</dbReference>
<proteinExistence type="predicted"/>